<evidence type="ECO:0000256" key="2">
    <source>
        <dbReference type="SAM" id="Phobius"/>
    </source>
</evidence>
<feature type="compositionally biased region" description="Polar residues" evidence="1">
    <location>
        <begin position="1"/>
        <end position="10"/>
    </location>
</feature>
<evidence type="ECO:0000313" key="4">
    <source>
        <dbReference type="Proteomes" id="UP000198866"/>
    </source>
</evidence>
<dbReference type="Proteomes" id="UP000198866">
    <property type="component" value="Unassembled WGS sequence"/>
</dbReference>
<accession>A0A1H7EG97</accession>
<evidence type="ECO:0000256" key="1">
    <source>
        <dbReference type="SAM" id="MobiDB-lite"/>
    </source>
</evidence>
<proteinExistence type="predicted"/>
<protein>
    <submittedName>
        <fullName evidence="3">Uncharacterized protein</fullName>
    </submittedName>
</protein>
<feature type="transmembrane region" description="Helical" evidence="2">
    <location>
        <begin position="32"/>
        <end position="52"/>
    </location>
</feature>
<gene>
    <name evidence="3" type="ORF">SAMN05192539_105932</name>
</gene>
<organism evidence="3 4">
    <name type="scientific">Paraburkholderia diazotrophica</name>
    <dbReference type="NCBI Taxonomy" id="667676"/>
    <lineage>
        <taxon>Bacteria</taxon>
        <taxon>Pseudomonadati</taxon>
        <taxon>Pseudomonadota</taxon>
        <taxon>Betaproteobacteria</taxon>
        <taxon>Burkholderiales</taxon>
        <taxon>Burkholderiaceae</taxon>
        <taxon>Paraburkholderia</taxon>
    </lineage>
</organism>
<sequence>MARPITSETTAARGGDRKSRNKQRAATQLNKAIAIAAIATKAPLAISCIWTFSPARVHGKTP</sequence>
<evidence type="ECO:0000313" key="3">
    <source>
        <dbReference type="EMBL" id="SEK12654.1"/>
    </source>
</evidence>
<keyword evidence="2" id="KW-1133">Transmembrane helix</keyword>
<reference evidence="4" key="1">
    <citation type="submission" date="2016-10" db="EMBL/GenBank/DDBJ databases">
        <authorList>
            <person name="Varghese N."/>
            <person name="Submissions S."/>
        </authorList>
    </citation>
    <scope>NUCLEOTIDE SEQUENCE [LARGE SCALE GENOMIC DNA]</scope>
    <source>
        <strain evidence="4">LMG 26031</strain>
    </source>
</reference>
<keyword evidence="2" id="KW-0472">Membrane</keyword>
<dbReference type="AlphaFoldDB" id="A0A1H7EG97"/>
<keyword evidence="2" id="KW-0812">Transmembrane</keyword>
<feature type="region of interest" description="Disordered" evidence="1">
    <location>
        <begin position="1"/>
        <end position="25"/>
    </location>
</feature>
<name>A0A1H7EG97_9BURK</name>
<dbReference type="EMBL" id="FNYE01000059">
    <property type="protein sequence ID" value="SEK12654.1"/>
    <property type="molecule type" value="Genomic_DNA"/>
</dbReference>
<keyword evidence="4" id="KW-1185">Reference proteome</keyword>
<dbReference type="STRING" id="667676.SAMN05192539_105932"/>